<dbReference type="PROSITE" id="PS51257">
    <property type="entry name" value="PROKAR_LIPOPROTEIN"/>
    <property type="match status" value="1"/>
</dbReference>
<dbReference type="Pfam" id="PF02368">
    <property type="entry name" value="Big_2"/>
    <property type="match status" value="1"/>
</dbReference>
<dbReference type="EMBL" id="VCNI01000002">
    <property type="protein sequence ID" value="TMU55227.1"/>
    <property type="molecule type" value="Genomic_DNA"/>
</dbReference>
<protein>
    <submittedName>
        <fullName evidence="2">Ig-like domain-containing protein</fullName>
    </submittedName>
</protein>
<sequence>MKKITYLGIVFLSIGLFVLSCGKDDGSEPDPNPNPTAIELDKSSLELFRTETEAILIGNLDEFNSSLEWQSSDKNVATVNNDGVVTGIDLGTTTITVTSGNLSASVSVAVNPDFYVGGYIRKNDKNFGKVWKNGKIHSSFGAGTVIKSIQINDSDVFACGLEFENGRASVKYWENEISNDLANDFNDAAGNGILLKGEEVLVAGFTRDENNQETAILWEDGSSIALDIGPEHSGARAHSLMVNNSGEYIVGMGRNYPSYDALLWKDRGEAIRLSSGDYWAEALAIDVWSSGKYVAVGFEENEDGGDMAVVWEEDQDPYFLTSEGESQAKSVDIGEDGDEYVGGYHDLGEVRYGKIWKNKTEWVVPNSTGNADIRSVFEFEDYVYATGFGQEDDDSPTWAKVWKINMQGQIVETIELAKEAGDEAYAYSILVK</sequence>
<keyword evidence="3" id="KW-1185">Reference proteome</keyword>
<dbReference type="Gene3D" id="2.60.40.1080">
    <property type="match status" value="1"/>
</dbReference>
<dbReference type="Proteomes" id="UP000751614">
    <property type="component" value="Unassembled WGS sequence"/>
</dbReference>
<dbReference type="SUPFAM" id="SSF49373">
    <property type="entry name" value="Invasin/intimin cell-adhesion fragments"/>
    <property type="match status" value="1"/>
</dbReference>
<feature type="domain" description="BIG2" evidence="1">
    <location>
        <begin position="34"/>
        <end position="109"/>
    </location>
</feature>
<dbReference type="InterPro" id="IPR003343">
    <property type="entry name" value="Big_2"/>
</dbReference>
<name>A0ABY2WK72_9FLAO</name>
<gene>
    <name evidence="2" type="ORF">FGG15_13675</name>
</gene>
<comment type="caution">
    <text evidence="2">The sequence shown here is derived from an EMBL/GenBank/DDBJ whole genome shotgun (WGS) entry which is preliminary data.</text>
</comment>
<evidence type="ECO:0000259" key="1">
    <source>
        <dbReference type="SMART" id="SM00635"/>
    </source>
</evidence>
<dbReference type="InterPro" id="IPR008964">
    <property type="entry name" value="Invasin/intimin_cell_adhesion"/>
</dbReference>
<evidence type="ECO:0000313" key="2">
    <source>
        <dbReference type="EMBL" id="TMU55227.1"/>
    </source>
</evidence>
<dbReference type="RefSeq" id="WP_138837161.1">
    <property type="nucleotide sequence ID" value="NZ_VCNI01000002.1"/>
</dbReference>
<dbReference type="SMART" id="SM00635">
    <property type="entry name" value="BID_2"/>
    <property type="match status" value="1"/>
</dbReference>
<reference evidence="2 3" key="1">
    <citation type="submission" date="2019-05" db="EMBL/GenBank/DDBJ databases">
        <title>Flagellimonas sp. AsT0115, sp. nov., isolated from a marine red algae, Asparagopsis taxiformis.</title>
        <authorList>
            <person name="Kim J."/>
            <person name="Jeong S.E."/>
            <person name="Jeon C.O."/>
        </authorList>
    </citation>
    <scope>NUCLEOTIDE SEQUENCE [LARGE SCALE GENOMIC DNA]</scope>
    <source>
        <strain evidence="2 3">AsT0115</strain>
    </source>
</reference>
<organism evidence="2 3">
    <name type="scientific">Flagellimonas algicola</name>
    <dbReference type="NCBI Taxonomy" id="2583815"/>
    <lineage>
        <taxon>Bacteria</taxon>
        <taxon>Pseudomonadati</taxon>
        <taxon>Bacteroidota</taxon>
        <taxon>Flavobacteriia</taxon>
        <taxon>Flavobacteriales</taxon>
        <taxon>Flavobacteriaceae</taxon>
        <taxon>Flagellimonas</taxon>
    </lineage>
</organism>
<accession>A0ABY2WK72</accession>
<evidence type="ECO:0000313" key="3">
    <source>
        <dbReference type="Proteomes" id="UP000751614"/>
    </source>
</evidence>
<proteinExistence type="predicted"/>